<evidence type="ECO:0000259" key="3">
    <source>
        <dbReference type="Pfam" id="PF05175"/>
    </source>
</evidence>
<feature type="domain" description="DUF4942" evidence="4">
    <location>
        <begin position="87"/>
        <end position="273"/>
    </location>
</feature>
<keyword evidence="1" id="KW-0808">Transferase</keyword>
<dbReference type="InterPro" id="IPR002052">
    <property type="entry name" value="DNA_methylase_N6_adenine_CS"/>
</dbReference>
<sequence length="483" mass="53934">MNAHTQLVPRSSIEHLCKHRELALEKMRESAEALKAAYEIGKEANRLAAISYVGQAPTGRPSDDGAYGALFPSAAFDLDKSLEAYRQQIDRRIWDHLLNQMGIRKMMDAEGLKELQNSINSDVPEATADNVRATLQTLHGDTDMIFRRGLVNCFAKLDRRFKSHDGFKIGSRIIINGAFSDLSGHTTWGSTWDTIADVERVLAVLDNEDPEGSNALRAAVDRDRRGHYGPQQSQTETAYFRIDGFKNGNAHLWFTRDDLVKKANMILAEHYGEVLADAYDEGDPDGDLFNKSTELSKDLQFYPTPPEVVHEMIYGCSFKRIDLKGRKVLEPSAGQGAIALHAAEKGAHVTAIEVNPDHCAVMKSRAGRMTAEGTLRIAQANFLKVTPQAKYEFVLMNPPFYGTHYMDHVRHAFEFLAPGGMLIAILPASAQVNESRKHTAFRKWAWDHNDLGWAGPFRDLPAESFKVSGTMIQTVTLHLRKPS</sequence>
<dbReference type="InterPro" id="IPR031339">
    <property type="entry name" value="DUF4942"/>
</dbReference>
<accession>A0A9Q2NN45</accession>
<dbReference type="InterPro" id="IPR007848">
    <property type="entry name" value="Small_mtfrase_dom"/>
</dbReference>
<gene>
    <name evidence="5" type="ORF">JQX14_17830</name>
</gene>
<dbReference type="GO" id="GO:0008757">
    <property type="term" value="F:S-adenosylmethionine-dependent methyltransferase activity"/>
    <property type="evidence" value="ECO:0007669"/>
    <property type="project" value="UniProtKB-ARBA"/>
</dbReference>
<keyword evidence="2" id="KW-0949">S-adenosyl-L-methionine</keyword>
<dbReference type="Pfam" id="PF13708">
    <property type="entry name" value="DUF4942"/>
    <property type="match status" value="1"/>
</dbReference>
<evidence type="ECO:0000256" key="2">
    <source>
        <dbReference type="ARBA" id="ARBA00022691"/>
    </source>
</evidence>
<dbReference type="AlphaFoldDB" id="A0A9Q2NN45"/>
<dbReference type="Pfam" id="PF05175">
    <property type="entry name" value="MTS"/>
    <property type="match status" value="1"/>
</dbReference>
<dbReference type="EMBL" id="JAFBWN010000015">
    <property type="protein sequence ID" value="MBM2356418.1"/>
    <property type="molecule type" value="Genomic_DNA"/>
</dbReference>
<dbReference type="PROSITE" id="PS00092">
    <property type="entry name" value="N6_MTASE"/>
    <property type="match status" value="1"/>
</dbReference>
<dbReference type="InterPro" id="IPR029063">
    <property type="entry name" value="SAM-dependent_MTases_sf"/>
</dbReference>
<dbReference type="Proteomes" id="UP000809337">
    <property type="component" value="Unassembled WGS sequence"/>
</dbReference>
<dbReference type="SUPFAM" id="SSF53335">
    <property type="entry name" value="S-adenosyl-L-methionine-dependent methyltransferases"/>
    <property type="match status" value="1"/>
</dbReference>
<comment type="caution">
    <text evidence="5">The sequence shown here is derived from an EMBL/GenBank/DDBJ whole genome shotgun (WGS) entry which is preliminary data.</text>
</comment>
<dbReference type="CDD" id="cd02440">
    <property type="entry name" value="AdoMet_MTases"/>
    <property type="match status" value="1"/>
</dbReference>
<feature type="domain" description="Methyltransferase small" evidence="3">
    <location>
        <begin position="324"/>
        <end position="426"/>
    </location>
</feature>
<reference evidence="5" key="1">
    <citation type="submission" date="2021-01" db="EMBL/GenBank/DDBJ databases">
        <title>Diatom-associated Roseobacters Show Island Model of Population Structure.</title>
        <authorList>
            <person name="Qu L."/>
            <person name="Feng X."/>
            <person name="Chen Y."/>
            <person name="Li L."/>
            <person name="Wang X."/>
            <person name="Hu Z."/>
            <person name="Wang H."/>
            <person name="Luo H."/>
        </authorList>
    </citation>
    <scope>NUCLEOTIDE SEQUENCE</scope>
    <source>
        <strain evidence="5">SM26-45</strain>
    </source>
</reference>
<keyword evidence="1" id="KW-0489">Methyltransferase</keyword>
<dbReference type="GO" id="GO:0008170">
    <property type="term" value="F:N-methyltransferase activity"/>
    <property type="evidence" value="ECO:0007669"/>
    <property type="project" value="UniProtKB-ARBA"/>
</dbReference>
<dbReference type="RefSeq" id="WP_231035324.1">
    <property type="nucleotide sequence ID" value="NZ_JAJNGX010000015.1"/>
</dbReference>
<dbReference type="GO" id="GO:0032259">
    <property type="term" value="P:methylation"/>
    <property type="evidence" value="ECO:0007669"/>
    <property type="project" value="UniProtKB-KW"/>
</dbReference>
<dbReference type="Gene3D" id="3.40.50.150">
    <property type="entry name" value="Vaccinia Virus protein VP39"/>
    <property type="match status" value="1"/>
</dbReference>
<evidence type="ECO:0000259" key="4">
    <source>
        <dbReference type="Pfam" id="PF13708"/>
    </source>
</evidence>
<proteinExistence type="predicted"/>
<organism evidence="5 6">
    <name type="scientific">Pseudosulfitobacter pseudonitzschiae</name>
    <dbReference type="NCBI Taxonomy" id="1402135"/>
    <lineage>
        <taxon>Bacteria</taxon>
        <taxon>Pseudomonadati</taxon>
        <taxon>Pseudomonadota</taxon>
        <taxon>Alphaproteobacteria</taxon>
        <taxon>Rhodobacterales</taxon>
        <taxon>Roseobacteraceae</taxon>
        <taxon>Pseudosulfitobacter</taxon>
    </lineage>
</organism>
<name>A0A9Q2NN45_9RHOB</name>
<dbReference type="GO" id="GO:0003676">
    <property type="term" value="F:nucleic acid binding"/>
    <property type="evidence" value="ECO:0007669"/>
    <property type="project" value="InterPro"/>
</dbReference>
<evidence type="ECO:0000256" key="1">
    <source>
        <dbReference type="ARBA" id="ARBA00022603"/>
    </source>
</evidence>
<evidence type="ECO:0000313" key="5">
    <source>
        <dbReference type="EMBL" id="MBM2356418.1"/>
    </source>
</evidence>
<protein>
    <submittedName>
        <fullName evidence="5">DUF4942 domain-containing protein</fullName>
    </submittedName>
</protein>
<evidence type="ECO:0000313" key="6">
    <source>
        <dbReference type="Proteomes" id="UP000809337"/>
    </source>
</evidence>
<dbReference type="PRINTS" id="PR00507">
    <property type="entry name" value="N12N6MTFRASE"/>
</dbReference>